<accession>A0A4Y7PP93</accession>
<reference evidence="1 2" key="1">
    <citation type="submission" date="2018-06" db="EMBL/GenBank/DDBJ databases">
        <title>A transcriptomic atlas of mushroom development highlights an independent origin of complex multicellularity.</title>
        <authorList>
            <consortium name="DOE Joint Genome Institute"/>
            <person name="Krizsan K."/>
            <person name="Almasi E."/>
            <person name="Merenyi Z."/>
            <person name="Sahu N."/>
            <person name="Viragh M."/>
            <person name="Koszo T."/>
            <person name="Mondo S."/>
            <person name="Kiss B."/>
            <person name="Balint B."/>
            <person name="Kues U."/>
            <person name="Barry K."/>
            <person name="Hegedus J.C."/>
            <person name="Henrissat B."/>
            <person name="Johnson J."/>
            <person name="Lipzen A."/>
            <person name="Ohm R."/>
            <person name="Nagy I."/>
            <person name="Pangilinan J."/>
            <person name="Yan J."/>
            <person name="Xiong Y."/>
            <person name="Grigoriev I.V."/>
            <person name="Hibbett D.S."/>
            <person name="Nagy L.G."/>
        </authorList>
    </citation>
    <scope>NUCLEOTIDE SEQUENCE [LARGE SCALE GENOMIC DNA]</scope>
    <source>
        <strain evidence="1 2">SZMC22713</strain>
    </source>
</reference>
<dbReference type="Proteomes" id="UP000294933">
    <property type="component" value="Unassembled WGS sequence"/>
</dbReference>
<evidence type="ECO:0000313" key="2">
    <source>
        <dbReference type="Proteomes" id="UP000294933"/>
    </source>
</evidence>
<dbReference type="EMBL" id="ML170232">
    <property type="protein sequence ID" value="TDL16938.1"/>
    <property type="molecule type" value="Genomic_DNA"/>
</dbReference>
<dbReference type="VEuPathDB" id="FungiDB:BD410DRAFT_589239"/>
<evidence type="ECO:0000313" key="1">
    <source>
        <dbReference type="EMBL" id="TDL16938.1"/>
    </source>
</evidence>
<sequence>MPHLEASTCESLDEAVLSHLVCVQLRTLDVLHQDKNINASIASQTAMATDQQITTDSFDTQAIRNKSTSTKLGIHPSGTPRNFCSSEHQILFSRQLGLARLRETLTLPMWSILVDSSQIFRFRAVEEKLGGKRRSPGQSINHFIRLGDGCCPGTIFREKARRIISCEDARRRL</sequence>
<protein>
    <submittedName>
        <fullName evidence="1">Uncharacterized protein</fullName>
    </submittedName>
</protein>
<proteinExistence type="predicted"/>
<name>A0A4Y7PP93_9AGAM</name>
<dbReference type="AlphaFoldDB" id="A0A4Y7PP93"/>
<organism evidence="1 2">
    <name type="scientific">Rickenella mellea</name>
    <dbReference type="NCBI Taxonomy" id="50990"/>
    <lineage>
        <taxon>Eukaryota</taxon>
        <taxon>Fungi</taxon>
        <taxon>Dikarya</taxon>
        <taxon>Basidiomycota</taxon>
        <taxon>Agaricomycotina</taxon>
        <taxon>Agaricomycetes</taxon>
        <taxon>Hymenochaetales</taxon>
        <taxon>Rickenellaceae</taxon>
        <taxon>Rickenella</taxon>
    </lineage>
</organism>
<keyword evidence="2" id="KW-1185">Reference proteome</keyword>
<gene>
    <name evidence="1" type="ORF">BD410DRAFT_589239</name>
</gene>